<reference evidence="1 2" key="1">
    <citation type="submission" date="2024-06" db="EMBL/GenBank/DDBJ databases">
        <title>The Natural Products Discovery Center: Release of the First 8490 Sequenced Strains for Exploring Actinobacteria Biosynthetic Diversity.</title>
        <authorList>
            <person name="Kalkreuter E."/>
            <person name="Kautsar S.A."/>
            <person name="Yang D."/>
            <person name="Bader C.D."/>
            <person name="Teijaro C.N."/>
            <person name="Fluegel L."/>
            <person name="Davis C.M."/>
            <person name="Simpson J.R."/>
            <person name="Lauterbach L."/>
            <person name="Steele A.D."/>
            <person name="Gui C."/>
            <person name="Meng S."/>
            <person name="Li G."/>
            <person name="Viehrig K."/>
            <person name="Ye F."/>
            <person name="Su P."/>
            <person name="Kiefer A.F."/>
            <person name="Nichols A."/>
            <person name="Cepeda A.J."/>
            <person name="Yan W."/>
            <person name="Fan B."/>
            <person name="Jiang Y."/>
            <person name="Adhikari A."/>
            <person name="Zheng C.-J."/>
            <person name="Schuster L."/>
            <person name="Cowan T.M."/>
            <person name="Smanski M.J."/>
            <person name="Chevrette M.G."/>
            <person name="De Carvalho L.P.S."/>
            <person name="Shen B."/>
        </authorList>
    </citation>
    <scope>NUCLEOTIDE SEQUENCE [LARGE SCALE GENOMIC DNA]</scope>
    <source>
        <strain evidence="1 2">NPDC000234</strain>
    </source>
</reference>
<protein>
    <submittedName>
        <fullName evidence="1">DUF4865 family protein</fullName>
    </submittedName>
</protein>
<dbReference type="Proteomes" id="UP001474181">
    <property type="component" value="Unassembled WGS sequence"/>
</dbReference>
<dbReference type="Pfam" id="PF16157">
    <property type="entry name" value="DUF4865"/>
    <property type="match status" value="1"/>
</dbReference>
<gene>
    <name evidence="1" type="ORF">ABT404_30190</name>
</gene>
<name>A0ABV1X3W1_9ACTN</name>
<dbReference type="RefSeq" id="WP_350785221.1">
    <property type="nucleotide sequence ID" value="NZ_JBEPEK010000267.1"/>
</dbReference>
<dbReference type="InterPro" id="IPR032349">
    <property type="entry name" value="DUF4865"/>
</dbReference>
<evidence type="ECO:0000313" key="1">
    <source>
        <dbReference type="EMBL" id="MER7183692.1"/>
    </source>
</evidence>
<accession>A0ABV1X3W1</accession>
<dbReference type="EMBL" id="JBEPEK010000267">
    <property type="protein sequence ID" value="MER7183692.1"/>
    <property type="molecule type" value="Genomic_DNA"/>
</dbReference>
<evidence type="ECO:0000313" key="2">
    <source>
        <dbReference type="Proteomes" id="UP001474181"/>
    </source>
</evidence>
<comment type="caution">
    <text evidence="1">The sequence shown here is derived from an EMBL/GenBank/DDBJ whole genome shotgun (WGS) entry which is preliminary data.</text>
</comment>
<sequence length="194" mass="21140">MHAMQYEFTLPADYDMGVIRTRVARVGHLLDDWDGLGVKTYLMRERGLHGSPVNQYGPFYLWNTVAGMNGFLWGGAFQGPVDDFGRPRIRQWTGLAFEEGTAAGSPAAFAVRRRQPVPDGVELAAFMADAADGTARLAAADGAVLAASAVDTGAWELVHFSLWEHDAPKAEGDVFQVLHLSEPGRGALPRGRQW</sequence>
<keyword evidence="2" id="KW-1185">Reference proteome</keyword>
<proteinExistence type="predicted"/>
<organism evidence="1 2">
    <name type="scientific">Streptomyces hyaluromycini</name>
    <dbReference type="NCBI Taxonomy" id="1377993"/>
    <lineage>
        <taxon>Bacteria</taxon>
        <taxon>Bacillati</taxon>
        <taxon>Actinomycetota</taxon>
        <taxon>Actinomycetes</taxon>
        <taxon>Kitasatosporales</taxon>
        <taxon>Streptomycetaceae</taxon>
        <taxon>Streptomyces</taxon>
    </lineage>
</organism>